<evidence type="ECO:0000313" key="3">
    <source>
        <dbReference type="EMBL" id="CPV69758.1"/>
    </source>
</evidence>
<feature type="region of interest" description="Disordered" evidence="1">
    <location>
        <begin position="1"/>
        <end position="29"/>
    </location>
</feature>
<evidence type="ECO:0000259" key="2">
    <source>
        <dbReference type="Pfam" id="PF02498"/>
    </source>
</evidence>
<proteinExistence type="predicted"/>
<dbReference type="InterPro" id="IPR003497">
    <property type="entry name" value="BRO_N_domain"/>
</dbReference>
<dbReference type="Proteomes" id="UP000045782">
    <property type="component" value="Unassembled WGS sequence"/>
</dbReference>
<protein>
    <submittedName>
        <fullName evidence="3">DNA-damage-inducible protein D</fullName>
    </submittedName>
</protein>
<feature type="compositionally biased region" description="Basic and acidic residues" evidence="1">
    <location>
        <begin position="1"/>
        <end position="10"/>
    </location>
</feature>
<reference evidence="3 4" key="1">
    <citation type="submission" date="2015-03" db="EMBL/GenBank/DDBJ databases">
        <authorList>
            <person name="Murphy D."/>
        </authorList>
    </citation>
    <scope>NUCLEOTIDE SEQUENCE [LARGE SCALE GENOMIC DNA]</scope>
    <source>
        <strain evidence="3 4">PAP088</strain>
    </source>
</reference>
<dbReference type="AlphaFoldDB" id="A0A0U0ZU48"/>
<dbReference type="Pfam" id="PF02498">
    <property type="entry name" value="Bro-N"/>
    <property type="match status" value="1"/>
</dbReference>
<dbReference type="RefSeq" id="WP_052525521.1">
    <property type="nucleotide sequence ID" value="NZ_CP014951.1"/>
</dbReference>
<accession>A0A0U0ZU48</accession>
<dbReference type="EMBL" id="CSWP01000012">
    <property type="protein sequence ID" value="CPV69758.1"/>
    <property type="molecule type" value="Genomic_DNA"/>
</dbReference>
<organism evidence="3 4">
    <name type="scientific">Mycobacteroides abscessus</name>
    <dbReference type="NCBI Taxonomy" id="36809"/>
    <lineage>
        <taxon>Bacteria</taxon>
        <taxon>Bacillati</taxon>
        <taxon>Actinomycetota</taxon>
        <taxon>Actinomycetes</taxon>
        <taxon>Mycobacteriales</taxon>
        <taxon>Mycobacteriaceae</taxon>
        <taxon>Mycobacteroides</taxon>
    </lineage>
</organism>
<evidence type="ECO:0000313" key="4">
    <source>
        <dbReference type="Proteomes" id="UP000045782"/>
    </source>
</evidence>
<gene>
    <name evidence="3" type="ORF">ERS075579_04636</name>
</gene>
<name>A0A0U0ZU48_9MYCO</name>
<sequence>MTINDMDKSTNSRSLTAAPHRPMAENSPFDQIRRIRPDKSEFWSARDLMPLLGYRKWQYFQNAIERAKASSANTGHDADLNFVQVSKLTDARNLGPQERIDYELTRFASYLVAMNGDPNKAEVAAAQAYFAIRTREAEVGAVRTESLSAATTTEIDAAVDQARLLSVMRGIISDEELAGYGRALLDRHLGIEARAAQPALDTPLSPHQFLLDKGVSAFEAEIFLSPFCEAAAKASRKLTGRVAPSEVAVLGKRITQRSYEFTEADRPAMEAAWKSLRIIA</sequence>
<feature type="domain" description="Bro-N" evidence="2">
    <location>
        <begin position="31"/>
        <end position="126"/>
    </location>
</feature>
<evidence type="ECO:0000256" key="1">
    <source>
        <dbReference type="SAM" id="MobiDB-lite"/>
    </source>
</evidence>